<dbReference type="EMBL" id="CP025494">
    <property type="protein sequence ID" value="AVE08445.1"/>
    <property type="molecule type" value="Genomic_DNA"/>
</dbReference>
<dbReference type="AlphaFoldDB" id="A0A109FQQ1"/>
<dbReference type="InterPro" id="IPR036249">
    <property type="entry name" value="Thioredoxin-like_sf"/>
</dbReference>
<dbReference type="Gene3D" id="3.40.30.10">
    <property type="entry name" value="Glutaredoxin"/>
    <property type="match status" value="1"/>
</dbReference>
<reference evidence="3" key="1">
    <citation type="submission" date="2016-01" db="EMBL/GenBank/DDBJ databases">
        <authorList>
            <person name="Gamez R.M."/>
            <person name="Rodriguez F."/>
            <person name="Bernal J.F."/>
            <person name="Agarwala R."/>
            <person name="Landsman D."/>
            <person name="Marino-Ramirez L."/>
        </authorList>
    </citation>
    <scope>NUCLEOTIDE SEQUENCE [LARGE SCALE GENOMIC DNA]</scope>
    <source>
        <strain evidence="3">Ps006</strain>
    </source>
</reference>
<reference evidence="1 4" key="3">
    <citation type="submission" date="2017-12" db="EMBL/GenBank/DDBJ databases">
        <title>Genome sequence of Pseudomonas palleroniana MAB3.</title>
        <authorList>
            <person name="Nascimento F.X."/>
        </authorList>
    </citation>
    <scope>NUCLEOTIDE SEQUENCE [LARGE SCALE GENOMIC DNA]</scope>
    <source>
        <strain evidence="1 4">MAB3</strain>
    </source>
</reference>
<evidence type="ECO:0000313" key="3">
    <source>
        <dbReference type="Proteomes" id="UP000067111"/>
    </source>
</evidence>
<dbReference type="Proteomes" id="UP000067111">
    <property type="component" value="Unassembled WGS sequence"/>
</dbReference>
<protein>
    <submittedName>
        <fullName evidence="1">Thioredoxin</fullName>
    </submittedName>
</protein>
<dbReference type="SUPFAM" id="SSF52833">
    <property type="entry name" value="Thioredoxin-like"/>
    <property type="match status" value="1"/>
</dbReference>
<dbReference type="Proteomes" id="UP000237830">
    <property type="component" value="Chromosome"/>
</dbReference>
<dbReference type="EMBL" id="LRMR01000003">
    <property type="protein sequence ID" value="KWU52817.1"/>
    <property type="molecule type" value="Genomic_DNA"/>
</dbReference>
<accession>A0A109FQQ1</accession>
<evidence type="ECO:0000313" key="4">
    <source>
        <dbReference type="Proteomes" id="UP000237830"/>
    </source>
</evidence>
<dbReference type="RefSeq" id="WP_060752760.1">
    <property type="nucleotide sequence ID" value="NZ_CP025494.1"/>
</dbReference>
<dbReference type="CDD" id="cd02947">
    <property type="entry name" value="TRX_family"/>
    <property type="match status" value="1"/>
</dbReference>
<evidence type="ECO:0000313" key="1">
    <source>
        <dbReference type="EMBL" id="AVE08445.1"/>
    </source>
</evidence>
<organism evidence="2 3">
    <name type="scientific">Pseudomonas palleroniana</name>
    <dbReference type="NCBI Taxonomy" id="191390"/>
    <lineage>
        <taxon>Bacteria</taxon>
        <taxon>Pseudomonadati</taxon>
        <taxon>Pseudomonadota</taxon>
        <taxon>Gammaproteobacteria</taxon>
        <taxon>Pseudomonadales</taxon>
        <taxon>Pseudomonadaceae</taxon>
        <taxon>Pseudomonas</taxon>
    </lineage>
</organism>
<proteinExistence type="predicted"/>
<reference evidence="2" key="2">
    <citation type="submission" date="2016-01" db="EMBL/GenBank/DDBJ databases">
        <authorList>
            <person name="McClelland M."/>
            <person name="Jain A."/>
            <person name="Saraogi P."/>
            <person name="Mendelson R."/>
            <person name="Westerman R."/>
            <person name="SanMiguel P."/>
            <person name="Csonka L."/>
        </authorList>
    </citation>
    <scope>NUCLEOTIDE SEQUENCE [LARGE SCALE GENOMIC DNA]</scope>
    <source>
        <strain evidence="2">Ps006</strain>
    </source>
</reference>
<sequence length="118" mass="12898">MGIAKEVINSNEDYHSILAAYETVFLLFVSATCPACVRAVQLFEPVAKAYEHRVKSLVLDTATTPRLEPVTGTPTLVTHVDGKLKEVFKGFGPWETQEQTIEAIFSRYAQPGASDAPA</sequence>
<evidence type="ECO:0000313" key="2">
    <source>
        <dbReference type="EMBL" id="KWU52817.1"/>
    </source>
</evidence>
<dbReference type="OrthoDB" id="7015968at2"/>
<accession>A0A2L1JIY9</accession>
<name>A0A109FQQ1_9PSED</name>
<gene>
    <name evidence="2" type="ORF">AWV77_01760</name>
    <name evidence="1" type="ORF">CYL20_06495</name>
</gene>